<accession>A0A316GKZ5</accession>
<evidence type="ECO:0000313" key="2">
    <source>
        <dbReference type="Proteomes" id="UP000245708"/>
    </source>
</evidence>
<dbReference type="AlphaFoldDB" id="A0A316GKZ5"/>
<name>A0A316GKZ5_9RHOB</name>
<dbReference type="Proteomes" id="UP000245708">
    <property type="component" value="Unassembled WGS sequence"/>
</dbReference>
<evidence type="ECO:0000313" key="1">
    <source>
        <dbReference type="EMBL" id="PWK61327.1"/>
    </source>
</evidence>
<reference evidence="1 2" key="1">
    <citation type="submission" date="2018-05" db="EMBL/GenBank/DDBJ databases">
        <title>Genomic Encyclopedia of Type Strains, Phase IV (KMG-IV): sequencing the most valuable type-strain genomes for metagenomic binning, comparative biology and taxonomic classification.</title>
        <authorList>
            <person name="Goeker M."/>
        </authorList>
    </citation>
    <scope>NUCLEOTIDE SEQUENCE [LARGE SCALE GENOMIC DNA]</scope>
    <source>
        <strain evidence="1 2">DSM 16097</strain>
    </source>
</reference>
<gene>
    <name evidence="1" type="ORF">C7455_10212</name>
</gene>
<sequence length="120" mass="13695">MTTEDTLWATEELFWTQGADSARAMTAKGAVFVFPYPVGILQGDRIWREDLVAQRWRSVEFSERCDSRERNIAVLAYRASALREGEPGYEAYCTSSYLNDDGTWLRIMHQQTPLTGSHPS</sequence>
<dbReference type="OrthoDB" id="7353854at2"/>
<dbReference type="EMBL" id="QGGW01000002">
    <property type="protein sequence ID" value="PWK61327.1"/>
    <property type="molecule type" value="Genomic_DNA"/>
</dbReference>
<proteinExistence type="predicted"/>
<keyword evidence="2" id="KW-1185">Reference proteome</keyword>
<comment type="caution">
    <text evidence="1">The sequence shown here is derived from an EMBL/GenBank/DDBJ whole genome shotgun (WGS) entry which is preliminary data.</text>
</comment>
<evidence type="ECO:0008006" key="3">
    <source>
        <dbReference type="Google" id="ProtNLM"/>
    </source>
</evidence>
<protein>
    <recommendedName>
        <fullName evidence="3">DUF4440 domain-containing protein</fullName>
    </recommendedName>
</protein>
<organism evidence="1 2">
    <name type="scientific">Roseicyclus mahoneyensis</name>
    <dbReference type="NCBI Taxonomy" id="164332"/>
    <lineage>
        <taxon>Bacteria</taxon>
        <taxon>Pseudomonadati</taxon>
        <taxon>Pseudomonadota</taxon>
        <taxon>Alphaproteobacteria</taxon>
        <taxon>Rhodobacterales</taxon>
        <taxon>Roseobacteraceae</taxon>
        <taxon>Roseicyclus</taxon>
    </lineage>
</organism>